<keyword evidence="4 7" id="KW-0418">Kinase</keyword>
<dbReference type="Gene3D" id="3.40.1190.20">
    <property type="match status" value="1"/>
</dbReference>
<keyword evidence="2" id="KW-0808">Transferase</keyword>
<dbReference type="RefSeq" id="WP_154075381.1">
    <property type="nucleotide sequence ID" value="NZ_CP045929.1"/>
</dbReference>
<keyword evidence="5" id="KW-0067">ATP-binding</keyword>
<evidence type="ECO:0000256" key="3">
    <source>
        <dbReference type="ARBA" id="ARBA00022741"/>
    </source>
</evidence>
<dbReference type="Pfam" id="PF00294">
    <property type="entry name" value="PfkB"/>
    <property type="match status" value="1"/>
</dbReference>
<dbReference type="InterPro" id="IPR050306">
    <property type="entry name" value="PfkB_Carbo_kinase"/>
</dbReference>
<accession>A0A5Q3Q2G3</accession>
<dbReference type="EMBL" id="CP045929">
    <property type="protein sequence ID" value="QGK68778.1"/>
    <property type="molecule type" value="Genomic_DNA"/>
</dbReference>
<dbReference type="InterPro" id="IPR011611">
    <property type="entry name" value="PfkB_dom"/>
</dbReference>
<organism evidence="7 8">
    <name type="scientific">Allosaccharopolyspora coralli</name>
    <dbReference type="NCBI Taxonomy" id="2665642"/>
    <lineage>
        <taxon>Bacteria</taxon>
        <taxon>Bacillati</taxon>
        <taxon>Actinomycetota</taxon>
        <taxon>Actinomycetes</taxon>
        <taxon>Pseudonocardiales</taxon>
        <taxon>Pseudonocardiaceae</taxon>
        <taxon>Allosaccharopolyspora</taxon>
    </lineage>
</organism>
<dbReference type="GO" id="GO:0016301">
    <property type="term" value="F:kinase activity"/>
    <property type="evidence" value="ECO:0007669"/>
    <property type="project" value="UniProtKB-KW"/>
</dbReference>
<sequence length="305" mass="31827">MSTPPVTVVGESLVDLVLRPGDTEPVEHPGGSPANVSVGLSRLDHAPTLLTRLGEDERGELVARHLRDNGVDVRSSVAPRTSTALARLDERGSATYEFDLDWDVADLRVPGGTGLLHVGSLAAVLAPGAETVQSMVRDAARAGNVLISYDPNVRPTITPDRDSVREHVLRTAAHAHIVKCSEEDLEFLFPGTPPEALPQMFAEAALVAVTHGGDGVFWATDHHTGTLAPPQIEMVDSVGAGDAFMAGLLDGALRAGVGPRSLDALADEAATEQIMRRATTVAAITCARAGANPPTTAEVDDALAA</sequence>
<dbReference type="Proteomes" id="UP000371041">
    <property type="component" value="Chromosome"/>
</dbReference>
<evidence type="ECO:0000256" key="2">
    <source>
        <dbReference type="ARBA" id="ARBA00022679"/>
    </source>
</evidence>
<evidence type="ECO:0000256" key="1">
    <source>
        <dbReference type="ARBA" id="ARBA00010688"/>
    </source>
</evidence>
<dbReference type="AlphaFoldDB" id="A0A5Q3Q2G3"/>
<dbReference type="KEGG" id="sace:GIY23_03750"/>
<dbReference type="GO" id="GO:0005524">
    <property type="term" value="F:ATP binding"/>
    <property type="evidence" value="ECO:0007669"/>
    <property type="project" value="UniProtKB-KW"/>
</dbReference>
<evidence type="ECO:0000256" key="5">
    <source>
        <dbReference type="ARBA" id="ARBA00022840"/>
    </source>
</evidence>
<dbReference type="SUPFAM" id="SSF53613">
    <property type="entry name" value="Ribokinase-like"/>
    <property type="match status" value="1"/>
</dbReference>
<dbReference type="PANTHER" id="PTHR43085:SF1">
    <property type="entry name" value="PSEUDOURIDINE KINASE-RELATED"/>
    <property type="match status" value="1"/>
</dbReference>
<keyword evidence="3" id="KW-0547">Nucleotide-binding</keyword>
<protein>
    <submittedName>
        <fullName evidence="7">Carbohydrate kinase</fullName>
    </submittedName>
</protein>
<name>A0A5Q3Q2G3_9PSEU</name>
<reference evidence="8" key="1">
    <citation type="submission" date="2019-11" db="EMBL/GenBank/DDBJ databases">
        <title>The complete genome sequence of Saccharopolyspora sp. E2A.</title>
        <authorList>
            <person name="Zhang G."/>
        </authorList>
    </citation>
    <scope>NUCLEOTIDE SEQUENCE [LARGE SCALE GENOMIC DNA]</scope>
    <source>
        <strain evidence="8">E2A</strain>
    </source>
</reference>
<keyword evidence="8" id="KW-1185">Reference proteome</keyword>
<dbReference type="InterPro" id="IPR029056">
    <property type="entry name" value="Ribokinase-like"/>
</dbReference>
<evidence type="ECO:0000256" key="4">
    <source>
        <dbReference type="ARBA" id="ARBA00022777"/>
    </source>
</evidence>
<dbReference type="PANTHER" id="PTHR43085">
    <property type="entry name" value="HEXOKINASE FAMILY MEMBER"/>
    <property type="match status" value="1"/>
</dbReference>
<gene>
    <name evidence="7" type="ORF">GIY23_03750</name>
</gene>
<dbReference type="PROSITE" id="PS00584">
    <property type="entry name" value="PFKB_KINASES_2"/>
    <property type="match status" value="1"/>
</dbReference>
<evidence type="ECO:0000313" key="7">
    <source>
        <dbReference type="EMBL" id="QGK68778.1"/>
    </source>
</evidence>
<evidence type="ECO:0000313" key="8">
    <source>
        <dbReference type="Proteomes" id="UP000371041"/>
    </source>
</evidence>
<dbReference type="InterPro" id="IPR002173">
    <property type="entry name" value="Carboh/pur_kinase_PfkB_CS"/>
</dbReference>
<proteinExistence type="inferred from homology"/>
<feature type="domain" description="Carbohydrate kinase PfkB" evidence="6">
    <location>
        <begin position="6"/>
        <end position="294"/>
    </location>
</feature>
<dbReference type="CDD" id="cd01167">
    <property type="entry name" value="bac_FRK"/>
    <property type="match status" value="1"/>
</dbReference>
<evidence type="ECO:0000259" key="6">
    <source>
        <dbReference type="Pfam" id="PF00294"/>
    </source>
</evidence>
<comment type="similarity">
    <text evidence="1">Belongs to the carbohydrate kinase PfkB family.</text>
</comment>